<name>A0ABT4X3E9_9BACI</name>
<evidence type="ECO:0000313" key="2">
    <source>
        <dbReference type="Proteomes" id="UP001211894"/>
    </source>
</evidence>
<evidence type="ECO:0008006" key="3">
    <source>
        <dbReference type="Google" id="ProtNLM"/>
    </source>
</evidence>
<dbReference type="Proteomes" id="UP001211894">
    <property type="component" value="Unassembled WGS sequence"/>
</dbReference>
<keyword evidence="2" id="KW-1185">Reference proteome</keyword>
<organism evidence="1 2">
    <name type="scientific">Bacillus changyiensis</name>
    <dbReference type="NCBI Taxonomy" id="3004103"/>
    <lineage>
        <taxon>Bacteria</taxon>
        <taxon>Bacillati</taxon>
        <taxon>Bacillota</taxon>
        <taxon>Bacilli</taxon>
        <taxon>Bacillales</taxon>
        <taxon>Bacillaceae</taxon>
        <taxon>Bacillus</taxon>
    </lineage>
</organism>
<evidence type="ECO:0000313" key="1">
    <source>
        <dbReference type="EMBL" id="MDA7026823.1"/>
    </source>
</evidence>
<dbReference type="RefSeq" id="WP_271340674.1">
    <property type="nucleotide sequence ID" value="NZ_JAQKAB010000005.1"/>
</dbReference>
<proteinExistence type="predicted"/>
<dbReference type="Gene3D" id="3.40.630.30">
    <property type="match status" value="1"/>
</dbReference>
<sequence>MSNVLKHNSGFLRRANHQDLELVTDWICSFSEEALYEEMERNQAKRIALQGIENSSLYLWEERGLPVSMVQKARPTQDGIAVNLVFTPPNRRGKGYALSCVAAFSQALLDTEIGFCCLFADSDNPLPISYIRR</sequence>
<accession>A0ABT4X3E9</accession>
<protein>
    <recommendedName>
        <fullName evidence="3">N-acetyltransferase domain-containing protein</fullName>
    </recommendedName>
</protein>
<dbReference type="SUPFAM" id="SSF55729">
    <property type="entry name" value="Acyl-CoA N-acyltransferases (Nat)"/>
    <property type="match status" value="1"/>
</dbReference>
<dbReference type="InterPro" id="IPR016181">
    <property type="entry name" value="Acyl_CoA_acyltransferase"/>
</dbReference>
<gene>
    <name evidence="1" type="ORF">PJ311_09410</name>
</gene>
<reference evidence="1 2" key="1">
    <citation type="submission" date="2023-01" db="EMBL/GenBank/DDBJ databases">
        <title>Bacillus changyiensis sp. nov., isolated from a coastal deposit.</title>
        <authorList>
            <person name="Xiao G."/>
            <person name="Lai Q."/>
            <person name="Hu Z."/>
            <person name="Shao Z."/>
        </authorList>
    </citation>
    <scope>NUCLEOTIDE SEQUENCE [LARGE SCALE GENOMIC DNA]</scope>
    <source>
        <strain evidence="1 2">CLL-7-23</strain>
    </source>
</reference>
<dbReference type="EMBL" id="JAQKAB010000005">
    <property type="protein sequence ID" value="MDA7026823.1"/>
    <property type="molecule type" value="Genomic_DNA"/>
</dbReference>
<comment type="caution">
    <text evidence="1">The sequence shown here is derived from an EMBL/GenBank/DDBJ whole genome shotgun (WGS) entry which is preliminary data.</text>
</comment>